<gene>
    <name evidence="2" type="ORF">ASPCADRAFT_508665</name>
</gene>
<accession>A0A1R3RGF2</accession>
<evidence type="ECO:0008006" key="4">
    <source>
        <dbReference type="Google" id="ProtNLM"/>
    </source>
</evidence>
<reference evidence="3" key="1">
    <citation type="journal article" date="2017" name="Genome Biol.">
        <title>Comparative genomics reveals high biological diversity and specific adaptations in the industrially and medically important fungal genus Aspergillus.</title>
        <authorList>
            <person name="de Vries R.P."/>
            <person name="Riley R."/>
            <person name="Wiebenga A."/>
            <person name="Aguilar-Osorio G."/>
            <person name="Amillis S."/>
            <person name="Uchima C.A."/>
            <person name="Anderluh G."/>
            <person name="Asadollahi M."/>
            <person name="Askin M."/>
            <person name="Barry K."/>
            <person name="Battaglia E."/>
            <person name="Bayram O."/>
            <person name="Benocci T."/>
            <person name="Braus-Stromeyer S.A."/>
            <person name="Caldana C."/>
            <person name="Canovas D."/>
            <person name="Cerqueira G.C."/>
            <person name="Chen F."/>
            <person name="Chen W."/>
            <person name="Choi C."/>
            <person name="Clum A."/>
            <person name="Dos Santos R.A."/>
            <person name="Damasio A.R."/>
            <person name="Diallinas G."/>
            <person name="Emri T."/>
            <person name="Fekete E."/>
            <person name="Flipphi M."/>
            <person name="Freyberg S."/>
            <person name="Gallo A."/>
            <person name="Gournas C."/>
            <person name="Habgood R."/>
            <person name="Hainaut M."/>
            <person name="Harispe M.L."/>
            <person name="Henrissat B."/>
            <person name="Hilden K.S."/>
            <person name="Hope R."/>
            <person name="Hossain A."/>
            <person name="Karabika E."/>
            <person name="Karaffa L."/>
            <person name="Karanyi Z."/>
            <person name="Krasevec N."/>
            <person name="Kuo A."/>
            <person name="Kusch H."/>
            <person name="LaButti K."/>
            <person name="Lagendijk E.L."/>
            <person name="Lapidus A."/>
            <person name="Levasseur A."/>
            <person name="Lindquist E."/>
            <person name="Lipzen A."/>
            <person name="Logrieco A.F."/>
            <person name="MacCabe A."/>
            <person name="Maekelae M.R."/>
            <person name="Malavazi I."/>
            <person name="Melin P."/>
            <person name="Meyer V."/>
            <person name="Mielnichuk N."/>
            <person name="Miskei M."/>
            <person name="Molnar A.P."/>
            <person name="Mule G."/>
            <person name="Ngan C.Y."/>
            <person name="Orejas M."/>
            <person name="Orosz E."/>
            <person name="Ouedraogo J.P."/>
            <person name="Overkamp K.M."/>
            <person name="Park H.-S."/>
            <person name="Perrone G."/>
            <person name="Piumi F."/>
            <person name="Punt P.J."/>
            <person name="Ram A.F."/>
            <person name="Ramon A."/>
            <person name="Rauscher S."/>
            <person name="Record E."/>
            <person name="Riano-Pachon D.M."/>
            <person name="Robert V."/>
            <person name="Roehrig J."/>
            <person name="Ruller R."/>
            <person name="Salamov A."/>
            <person name="Salih N.S."/>
            <person name="Samson R.A."/>
            <person name="Sandor E."/>
            <person name="Sanguinetti M."/>
            <person name="Schuetze T."/>
            <person name="Sepcic K."/>
            <person name="Shelest E."/>
            <person name="Sherlock G."/>
            <person name="Sophianopoulou V."/>
            <person name="Squina F.M."/>
            <person name="Sun H."/>
            <person name="Susca A."/>
            <person name="Todd R.B."/>
            <person name="Tsang A."/>
            <person name="Unkles S.E."/>
            <person name="van de Wiele N."/>
            <person name="van Rossen-Uffink D."/>
            <person name="Oliveira J.V."/>
            <person name="Vesth T.C."/>
            <person name="Visser J."/>
            <person name="Yu J.-H."/>
            <person name="Zhou M."/>
            <person name="Andersen M.R."/>
            <person name="Archer D.B."/>
            <person name="Baker S.E."/>
            <person name="Benoit I."/>
            <person name="Brakhage A.A."/>
            <person name="Braus G.H."/>
            <person name="Fischer R."/>
            <person name="Frisvad J.C."/>
            <person name="Goldman G.H."/>
            <person name="Houbraken J."/>
            <person name="Oakley B."/>
            <person name="Pocsi I."/>
            <person name="Scazzocchio C."/>
            <person name="Seiboth B."/>
            <person name="vanKuyk P.A."/>
            <person name="Wortman J."/>
            <person name="Dyer P.S."/>
            <person name="Grigoriev I.V."/>
        </authorList>
    </citation>
    <scope>NUCLEOTIDE SEQUENCE [LARGE SCALE GENOMIC DNA]</scope>
    <source>
        <strain evidence="3">ITEM 5010</strain>
    </source>
</reference>
<organism evidence="2 3">
    <name type="scientific">Aspergillus carbonarius (strain ITEM 5010)</name>
    <dbReference type="NCBI Taxonomy" id="602072"/>
    <lineage>
        <taxon>Eukaryota</taxon>
        <taxon>Fungi</taxon>
        <taxon>Dikarya</taxon>
        <taxon>Ascomycota</taxon>
        <taxon>Pezizomycotina</taxon>
        <taxon>Eurotiomycetes</taxon>
        <taxon>Eurotiomycetidae</taxon>
        <taxon>Eurotiales</taxon>
        <taxon>Aspergillaceae</taxon>
        <taxon>Aspergillus</taxon>
        <taxon>Aspergillus subgen. Circumdati</taxon>
    </lineage>
</organism>
<dbReference type="OrthoDB" id="412788at2759"/>
<proteinExistence type="inferred from homology"/>
<evidence type="ECO:0000313" key="2">
    <source>
        <dbReference type="EMBL" id="OOF93549.1"/>
    </source>
</evidence>
<dbReference type="InterPro" id="IPR044053">
    <property type="entry name" value="AsaB-like"/>
</dbReference>
<keyword evidence="3" id="KW-1185">Reference proteome</keyword>
<dbReference type="STRING" id="602072.A0A1R3RGF2"/>
<sequence length="294" mass="33617">MPLLPEASYCSDSASHMKHDIRTELVFRKRTEDRHQIVDLTTMTPEEYALIEQAKQEKHSVLVHDIRGEESKYTLEKNGFQYVRDEVLELKGCSDDEGIKEILIPRTEELVRKVTGASKTIAFANRIRCFSFDENKMAASQAPARSVHSDLSIAGAWHLLESVITDPTELATLKKGRVLVFNVWRPLKTIRKDPLAVCDWSSVDLKNDWISTRMIFPYRWNELGHLSHGDQQRWHYLSGQTPEEPLIFKQFDSAEIGNGGMTVPHTAFEDVDSLGCEPRRSIEIKMFAFIPESA</sequence>
<comment type="similarity">
    <text evidence="1">Belongs to the asaB hydroxylase/desaturase family.</text>
</comment>
<dbReference type="NCBIfam" id="NF041278">
    <property type="entry name" value="CmcJ_NvfI_EfuI"/>
    <property type="match status" value="1"/>
</dbReference>
<dbReference type="EMBL" id="KV907504">
    <property type="protein sequence ID" value="OOF93549.1"/>
    <property type="molecule type" value="Genomic_DNA"/>
</dbReference>
<name>A0A1R3RGF2_ASPC5</name>
<dbReference type="AlphaFoldDB" id="A0A1R3RGF2"/>
<dbReference type="PANTHER" id="PTHR34598:SF3">
    <property type="entry name" value="OXIDOREDUCTASE AN1597"/>
    <property type="match status" value="1"/>
</dbReference>
<dbReference type="VEuPathDB" id="FungiDB:ASPCADRAFT_508665"/>
<evidence type="ECO:0000256" key="1">
    <source>
        <dbReference type="ARBA" id="ARBA00023604"/>
    </source>
</evidence>
<dbReference type="Proteomes" id="UP000188318">
    <property type="component" value="Unassembled WGS sequence"/>
</dbReference>
<evidence type="ECO:0000313" key="3">
    <source>
        <dbReference type="Proteomes" id="UP000188318"/>
    </source>
</evidence>
<protein>
    <recommendedName>
        <fullName evidence="4">Methyltransferase</fullName>
    </recommendedName>
</protein>
<dbReference type="GO" id="GO:0016491">
    <property type="term" value="F:oxidoreductase activity"/>
    <property type="evidence" value="ECO:0007669"/>
    <property type="project" value="InterPro"/>
</dbReference>
<dbReference type="PANTHER" id="PTHR34598">
    <property type="entry name" value="BLL6449 PROTEIN"/>
    <property type="match status" value="1"/>
</dbReference>
<dbReference type="OMA" id="DTHGFQW"/>